<dbReference type="RefSeq" id="WP_091547003.1">
    <property type="nucleotide sequence ID" value="NZ_FONY01000026.1"/>
</dbReference>
<organism evidence="1 2">
    <name type="scientific">Thermoflexibacter ruber</name>
    <dbReference type="NCBI Taxonomy" id="1003"/>
    <lineage>
        <taxon>Bacteria</taxon>
        <taxon>Pseudomonadati</taxon>
        <taxon>Bacteroidota</taxon>
        <taxon>Cytophagia</taxon>
        <taxon>Cytophagales</taxon>
        <taxon>Thermoflexibacteraceae</taxon>
        <taxon>Thermoflexibacter</taxon>
    </lineage>
</organism>
<dbReference type="OrthoDB" id="663842at2"/>
<accession>A0A1I2HSR2</accession>
<sequence>MPLPQLVKNGEIDISILRKEYLKAVEDSKGIDFLLHTLKKVNSQNGLVVAYQACLETLKAKSLWNPLEKLALAKQSQDTFARAVALNPHHLEIRFLRYSIQLSLPSYLYLSNHLEEDKQVILSLLQKKDFQDIDKESLQIITDFLLRQGQLQASEKEIVQKLSL</sequence>
<dbReference type="Proteomes" id="UP000199513">
    <property type="component" value="Unassembled WGS sequence"/>
</dbReference>
<reference evidence="1 2" key="1">
    <citation type="submission" date="2016-10" db="EMBL/GenBank/DDBJ databases">
        <authorList>
            <person name="de Groot N.N."/>
        </authorList>
    </citation>
    <scope>NUCLEOTIDE SEQUENCE [LARGE SCALE GENOMIC DNA]</scope>
    <source>
        <strain>GEY</strain>
        <strain evidence="2">DSM 9560</strain>
    </source>
</reference>
<proteinExistence type="predicted"/>
<evidence type="ECO:0000313" key="2">
    <source>
        <dbReference type="Proteomes" id="UP000199513"/>
    </source>
</evidence>
<gene>
    <name evidence="1" type="ORF">SAMN04488541_102626</name>
</gene>
<keyword evidence="2" id="KW-1185">Reference proteome</keyword>
<name>A0A1I2HSR2_9BACT</name>
<evidence type="ECO:0008006" key="3">
    <source>
        <dbReference type="Google" id="ProtNLM"/>
    </source>
</evidence>
<dbReference type="EMBL" id="FONY01000026">
    <property type="protein sequence ID" value="SFF32929.1"/>
    <property type="molecule type" value="Genomic_DNA"/>
</dbReference>
<dbReference type="STRING" id="1003.SAMN04488541_102626"/>
<protein>
    <recommendedName>
        <fullName evidence="3">Tetratricopeptide repeat-containing protein</fullName>
    </recommendedName>
</protein>
<evidence type="ECO:0000313" key="1">
    <source>
        <dbReference type="EMBL" id="SFF32929.1"/>
    </source>
</evidence>
<dbReference type="AlphaFoldDB" id="A0A1I2HSR2"/>